<feature type="site" description="Deprotonates C-terminal active site Cys" evidence="9">
    <location>
        <position position="22"/>
    </location>
</feature>
<dbReference type="CDD" id="cd02947">
    <property type="entry name" value="TRX_family"/>
    <property type="match status" value="1"/>
</dbReference>
<dbReference type="PANTHER" id="PTHR45663:SF11">
    <property type="entry name" value="GEO12009P1"/>
    <property type="match status" value="1"/>
</dbReference>
<dbReference type="NCBIfam" id="TIGR01068">
    <property type="entry name" value="thioredoxin"/>
    <property type="match status" value="1"/>
</dbReference>
<evidence type="ECO:0000313" key="12">
    <source>
        <dbReference type="EMBL" id="KRO18850.1"/>
    </source>
</evidence>
<dbReference type="GO" id="GO:0015035">
    <property type="term" value="F:protein-disulfide reductase activity"/>
    <property type="evidence" value="ECO:0007669"/>
    <property type="project" value="UniProtKB-UniRule"/>
</dbReference>
<dbReference type="PANTHER" id="PTHR45663">
    <property type="entry name" value="GEO12009P1"/>
    <property type="match status" value="1"/>
</dbReference>
<dbReference type="PATRIC" id="fig|1293598.4.peg.1"/>
<keyword evidence="3" id="KW-0813">Transport</keyword>
<sequence length="109" mass="11998">MSQVATAANLETITQKGTVILDLWAPWCGPCKILSPMLDELETELTGLTVAKLNVDHNQEIAEQYHVMSIPTLIVFQDGKAVEKVTGVYPKPKLKAYLEKKLADAQSTD</sequence>
<dbReference type="Gene3D" id="3.40.30.10">
    <property type="entry name" value="Glutaredoxin"/>
    <property type="match status" value="1"/>
</dbReference>
<accession>A0A0R2N243</accession>
<dbReference type="InterPro" id="IPR036249">
    <property type="entry name" value="Thioredoxin-like_sf"/>
</dbReference>
<dbReference type="OrthoDB" id="9790390at2"/>
<reference evidence="12 13" key="1">
    <citation type="journal article" date="2015" name="Genome Announc.">
        <title>Expanding the biotechnology potential of lactobacilli through comparative genomics of 213 strains and associated genera.</title>
        <authorList>
            <person name="Sun Z."/>
            <person name="Harris H.M."/>
            <person name="McCann A."/>
            <person name="Guo C."/>
            <person name="Argimon S."/>
            <person name="Zhang W."/>
            <person name="Yang X."/>
            <person name="Jeffery I.B."/>
            <person name="Cooney J.C."/>
            <person name="Kagawa T.F."/>
            <person name="Liu W."/>
            <person name="Song Y."/>
            <person name="Salvetti E."/>
            <person name="Wrobel A."/>
            <person name="Rasinkangas P."/>
            <person name="Parkhill J."/>
            <person name="Rea M.C."/>
            <person name="O'Sullivan O."/>
            <person name="Ritari J."/>
            <person name="Douillard F.P."/>
            <person name="Paul Ross R."/>
            <person name="Yang R."/>
            <person name="Briner A.E."/>
            <person name="Felis G.E."/>
            <person name="de Vos W.M."/>
            <person name="Barrangou R."/>
            <person name="Klaenhammer T.R."/>
            <person name="Caufield P.W."/>
            <person name="Cui Y."/>
            <person name="Zhang H."/>
            <person name="O'Toole P.W."/>
        </authorList>
    </citation>
    <scope>NUCLEOTIDE SEQUENCE [LARGE SCALE GENOMIC DNA]</scope>
    <source>
        <strain evidence="12 13">DSM 24301</strain>
    </source>
</reference>
<evidence type="ECO:0000313" key="13">
    <source>
        <dbReference type="Proteomes" id="UP000050969"/>
    </source>
</evidence>
<gene>
    <name evidence="12" type="ORF">IV56_GL000001</name>
</gene>
<protein>
    <recommendedName>
        <fullName evidence="2 7">Thioredoxin</fullName>
    </recommendedName>
</protein>
<evidence type="ECO:0000259" key="11">
    <source>
        <dbReference type="PROSITE" id="PS51352"/>
    </source>
</evidence>
<dbReference type="PIRSF" id="PIRSF000077">
    <property type="entry name" value="Thioredoxin"/>
    <property type="match status" value="1"/>
</dbReference>
<dbReference type="GO" id="GO:0005829">
    <property type="term" value="C:cytosol"/>
    <property type="evidence" value="ECO:0007669"/>
    <property type="project" value="TreeGrafter"/>
</dbReference>
<evidence type="ECO:0000256" key="5">
    <source>
        <dbReference type="ARBA" id="ARBA00023157"/>
    </source>
</evidence>
<dbReference type="AlphaFoldDB" id="A0A0R2N243"/>
<dbReference type="InterPro" id="IPR013766">
    <property type="entry name" value="Thioredoxin_domain"/>
</dbReference>
<evidence type="ECO:0000256" key="6">
    <source>
        <dbReference type="ARBA" id="ARBA00023284"/>
    </source>
</evidence>
<evidence type="ECO:0000256" key="1">
    <source>
        <dbReference type="ARBA" id="ARBA00008987"/>
    </source>
</evidence>
<evidence type="ECO:0000256" key="9">
    <source>
        <dbReference type="PIRSR" id="PIRSR000077-1"/>
    </source>
</evidence>
<feature type="disulfide bond" description="Redox-active" evidence="10">
    <location>
        <begin position="28"/>
        <end position="31"/>
    </location>
</feature>
<feature type="active site" description="Nucleophile" evidence="9">
    <location>
        <position position="31"/>
    </location>
</feature>
<dbReference type="Pfam" id="PF00085">
    <property type="entry name" value="Thioredoxin"/>
    <property type="match status" value="1"/>
</dbReference>
<comment type="caution">
    <text evidence="12">The sequence shown here is derived from an EMBL/GenBank/DDBJ whole genome shotgun (WGS) entry which is preliminary data.</text>
</comment>
<feature type="site" description="Contributes to redox potential value" evidence="9">
    <location>
        <position position="29"/>
    </location>
</feature>
<proteinExistence type="inferred from homology"/>
<feature type="active site" description="Nucleophile" evidence="9">
    <location>
        <position position="28"/>
    </location>
</feature>
<feature type="domain" description="Thioredoxin" evidence="11">
    <location>
        <begin position="1"/>
        <end position="103"/>
    </location>
</feature>
<evidence type="ECO:0000256" key="7">
    <source>
        <dbReference type="NCBIfam" id="TIGR01068"/>
    </source>
</evidence>
<dbReference type="PROSITE" id="PS00194">
    <property type="entry name" value="THIOREDOXIN_1"/>
    <property type="match status" value="1"/>
</dbReference>
<dbReference type="InterPro" id="IPR017937">
    <property type="entry name" value="Thioredoxin_CS"/>
</dbReference>
<dbReference type="FunFam" id="3.40.30.10:FF:000001">
    <property type="entry name" value="Thioredoxin"/>
    <property type="match status" value="1"/>
</dbReference>
<dbReference type="SUPFAM" id="SSF52833">
    <property type="entry name" value="Thioredoxin-like"/>
    <property type="match status" value="1"/>
</dbReference>
<dbReference type="InterPro" id="IPR005746">
    <property type="entry name" value="Thioredoxin"/>
</dbReference>
<dbReference type="STRING" id="1293598.IV56_GL000001"/>
<evidence type="ECO:0000256" key="4">
    <source>
        <dbReference type="ARBA" id="ARBA00022982"/>
    </source>
</evidence>
<dbReference type="GO" id="GO:0045454">
    <property type="term" value="P:cell redox homeostasis"/>
    <property type="evidence" value="ECO:0007669"/>
    <property type="project" value="TreeGrafter"/>
</dbReference>
<dbReference type="Proteomes" id="UP000050969">
    <property type="component" value="Unassembled WGS sequence"/>
</dbReference>
<name>A0A0R2N243_9LACO</name>
<evidence type="ECO:0000256" key="8">
    <source>
        <dbReference type="PIRNR" id="PIRNR000077"/>
    </source>
</evidence>
<feature type="site" description="Contributes to redox potential value" evidence="9">
    <location>
        <position position="30"/>
    </location>
</feature>
<dbReference type="RefSeq" id="WP_054777113.1">
    <property type="nucleotide sequence ID" value="NZ_BBBX01000007.1"/>
</dbReference>
<keyword evidence="4" id="KW-0249">Electron transport</keyword>
<keyword evidence="6 10" id="KW-0676">Redox-active center</keyword>
<dbReference type="EMBL" id="JQCE01000001">
    <property type="protein sequence ID" value="KRO18850.1"/>
    <property type="molecule type" value="Genomic_DNA"/>
</dbReference>
<keyword evidence="5 10" id="KW-1015">Disulfide bond</keyword>
<organism evidence="12 13">
    <name type="scientific">Lacticaseibacillus saniviri JCM 17471 = DSM 24301</name>
    <dbReference type="NCBI Taxonomy" id="1293598"/>
    <lineage>
        <taxon>Bacteria</taxon>
        <taxon>Bacillati</taxon>
        <taxon>Bacillota</taxon>
        <taxon>Bacilli</taxon>
        <taxon>Lactobacillales</taxon>
        <taxon>Lactobacillaceae</taxon>
        <taxon>Lacticaseibacillus</taxon>
    </lineage>
</organism>
<evidence type="ECO:0000256" key="2">
    <source>
        <dbReference type="ARBA" id="ARBA00020570"/>
    </source>
</evidence>
<comment type="similarity">
    <text evidence="1 8">Belongs to the thioredoxin family.</text>
</comment>
<dbReference type="PRINTS" id="PR00421">
    <property type="entry name" value="THIOREDOXIN"/>
</dbReference>
<evidence type="ECO:0000256" key="10">
    <source>
        <dbReference type="PIRSR" id="PIRSR000077-4"/>
    </source>
</evidence>
<evidence type="ECO:0000256" key="3">
    <source>
        <dbReference type="ARBA" id="ARBA00022448"/>
    </source>
</evidence>
<dbReference type="PROSITE" id="PS51352">
    <property type="entry name" value="THIOREDOXIN_2"/>
    <property type="match status" value="1"/>
</dbReference>
<keyword evidence="13" id="KW-1185">Reference proteome</keyword>